<proteinExistence type="predicted"/>
<dbReference type="PROSITE" id="PS00916">
    <property type="entry name" value="PI3_4_KINASE_2"/>
    <property type="match status" value="1"/>
</dbReference>
<protein>
    <recommendedName>
        <fullName evidence="3">PI3K/PI4K catalytic domain-containing protein</fullName>
    </recommendedName>
</protein>
<dbReference type="InterPro" id="IPR015433">
    <property type="entry name" value="PI3/4_kinase"/>
</dbReference>
<evidence type="ECO:0000313" key="4">
    <source>
        <dbReference type="EMBL" id="ETO28377.1"/>
    </source>
</evidence>
<gene>
    <name evidence="4" type="ORF">RFI_08755</name>
</gene>
<dbReference type="Pfam" id="PF00454">
    <property type="entry name" value="PI3_PI4_kinase"/>
    <property type="match status" value="2"/>
</dbReference>
<evidence type="ECO:0000256" key="1">
    <source>
        <dbReference type="ARBA" id="ARBA00022679"/>
    </source>
</evidence>
<evidence type="ECO:0000259" key="3">
    <source>
        <dbReference type="PROSITE" id="PS50290"/>
    </source>
</evidence>
<evidence type="ECO:0000313" key="5">
    <source>
        <dbReference type="Proteomes" id="UP000023152"/>
    </source>
</evidence>
<dbReference type="SMART" id="SM00146">
    <property type="entry name" value="PI3Kc"/>
    <property type="match status" value="1"/>
</dbReference>
<dbReference type="SUPFAM" id="SSF56112">
    <property type="entry name" value="Protein kinase-like (PK-like)"/>
    <property type="match status" value="1"/>
</dbReference>
<dbReference type="GO" id="GO:0016020">
    <property type="term" value="C:membrane"/>
    <property type="evidence" value="ECO:0007669"/>
    <property type="project" value="TreeGrafter"/>
</dbReference>
<comment type="caution">
    <text evidence="4">The sequence shown here is derived from an EMBL/GenBank/DDBJ whole genome shotgun (WGS) entry which is preliminary data.</text>
</comment>
<feature type="domain" description="PI3K/PI4K catalytic" evidence="3">
    <location>
        <begin position="252"/>
        <end position="503"/>
    </location>
</feature>
<dbReference type="AlphaFoldDB" id="X6NSW4"/>
<dbReference type="Gene3D" id="1.10.1070.11">
    <property type="entry name" value="Phosphatidylinositol 3-/4-kinase, catalytic domain"/>
    <property type="match status" value="1"/>
</dbReference>
<dbReference type="Proteomes" id="UP000023152">
    <property type="component" value="Unassembled WGS sequence"/>
</dbReference>
<dbReference type="PANTHER" id="PTHR10048">
    <property type="entry name" value="PHOSPHATIDYLINOSITOL KINASE"/>
    <property type="match status" value="1"/>
</dbReference>
<dbReference type="InterPro" id="IPR036940">
    <property type="entry name" value="PI3/4_kinase_cat_sf"/>
</dbReference>
<dbReference type="GO" id="GO:0046854">
    <property type="term" value="P:phosphatidylinositol phosphate biosynthetic process"/>
    <property type="evidence" value="ECO:0007669"/>
    <property type="project" value="InterPro"/>
</dbReference>
<reference evidence="4 5" key="1">
    <citation type="journal article" date="2013" name="Curr. Biol.">
        <title>The Genome of the Foraminiferan Reticulomyxa filosa.</title>
        <authorList>
            <person name="Glockner G."/>
            <person name="Hulsmann N."/>
            <person name="Schleicher M."/>
            <person name="Noegel A.A."/>
            <person name="Eichinger L."/>
            <person name="Gallinger C."/>
            <person name="Pawlowski J."/>
            <person name="Sierra R."/>
            <person name="Euteneuer U."/>
            <person name="Pillet L."/>
            <person name="Moustafa A."/>
            <person name="Platzer M."/>
            <person name="Groth M."/>
            <person name="Szafranski K."/>
            <person name="Schliwa M."/>
        </authorList>
    </citation>
    <scope>NUCLEOTIDE SEQUENCE [LARGE SCALE GENOMIC DNA]</scope>
</reference>
<name>X6NSW4_RETFI</name>
<evidence type="ECO:0000256" key="2">
    <source>
        <dbReference type="ARBA" id="ARBA00022777"/>
    </source>
</evidence>
<dbReference type="Gene3D" id="3.30.1010.10">
    <property type="entry name" value="Phosphatidylinositol 3-kinase Catalytic Subunit, Chain A, domain 4"/>
    <property type="match status" value="1"/>
</dbReference>
<accession>X6NSW4</accession>
<sequence length="570" mass="65158">IIMSPETPKWRSQVPMEQNELLEDELLSVLIQALSKPNSNDVALDKELEVATTGVFCFYLPLMFRYFHFIYLLMFDVYLTFFVTASTQNTKISGDVLAAIQERTKAEPDCKQALEFLLNAYRDCADMQKTFAKTLTAKERESLKAEASALELSYIPRGGRGQPKKKIKNTYVVVQFNYEMQIMACNSAESTLNTSSSQNLERATVIQKEAETAISCFKNIFKNKVKPGTEIKINEKSNIRDPVKDNAPPLSRIEIRKVIQSNSKPLLVDLYVSAKQEYLSSTVILKQGDDLRIDAAVLQLFRLFNKIWREAGLEYNDCPVRAHYYKCVAMAPDFGCIELIPGCKPLRLVGEIDEDITVKQLFNLIASSAGSYIASFVMGIRDRHFDNVLIRASDCTLFHIDFGYVLGKSVSIDTSKFAITQDLKRLMSNYWPEFIQLGVRAYLILRARYQEILAFAKMAFCYLVEPEEVEEFFQGIFHVEDQTEAEAARYIAKKIKESPDSVRTKFKNVVHQIATQVKTQKREADNAKLIFHCVKKGGKLTNFFAKQFMVVVYNKLKKTPKHLMFCYKQS</sequence>
<dbReference type="OrthoDB" id="3237at2759"/>
<dbReference type="GO" id="GO:0052742">
    <property type="term" value="F:phosphatidylinositol kinase activity"/>
    <property type="evidence" value="ECO:0007669"/>
    <property type="project" value="TreeGrafter"/>
</dbReference>
<organism evidence="4 5">
    <name type="scientific">Reticulomyxa filosa</name>
    <dbReference type="NCBI Taxonomy" id="46433"/>
    <lineage>
        <taxon>Eukaryota</taxon>
        <taxon>Sar</taxon>
        <taxon>Rhizaria</taxon>
        <taxon>Retaria</taxon>
        <taxon>Foraminifera</taxon>
        <taxon>Monothalamids</taxon>
        <taxon>Reticulomyxidae</taxon>
        <taxon>Reticulomyxa</taxon>
    </lineage>
</organism>
<keyword evidence="2" id="KW-0418">Kinase</keyword>
<keyword evidence="1" id="KW-0808">Transferase</keyword>
<feature type="non-terminal residue" evidence="4">
    <location>
        <position position="1"/>
    </location>
</feature>
<dbReference type="PROSITE" id="PS50290">
    <property type="entry name" value="PI3_4_KINASE_3"/>
    <property type="match status" value="1"/>
</dbReference>
<dbReference type="InterPro" id="IPR018936">
    <property type="entry name" value="PI3/4_kinase_CS"/>
</dbReference>
<dbReference type="GO" id="GO:0005737">
    <property type="term" value="C:cytoplasm"/>
    <property type="evidence" value="ECO:0007669"/>
    <property type="project" value="TreeGrafter"/>
</dbReference>
<dbReference type="EMBL" id="ASPP01006699">
    <property type="protein sequence ID" value="ETO28377.1"/>
    <property type="molecule type" value="Genomic_DNA"/>
</dbReference>
<dbReference type="InterPro" id="IPR011009">
    <property type="entry name" value="Kinase-like_dom_sf"/>
</dbReference>
<dbReference type="GO" id="GO:0048015">
    <property type="term" value="P:phosphatidylinositol-mediated signaling"/>
    <property type="evidence" value="ECO:0007669"/>
    <property type="project" value="TreeGrafter"/>
</dbReference>
<keyword evidence="5" id="KW-1185">Reference proteome</keyword>
<dbReference type="InterPro" id="IPR000403">
    <property type="entry name" value="PI3/4_kinase_cat_dom"/>
</dbReference>